<keyword evidence="5" id="KW-0648">Protein biosynthesis</keyword>
<keyword evidence="5" id="KW-0251">Elongation factor</keyword>
<feature type="domain" description="TFIIS N-terminal" evidence="3">
    <location>
        <begin position="1"/>
        <end position="38"/>
    </location>
</feature>
<dbReference type="InterPro" id="IPR035441">
    <property type="entry name" value="TFIIS/LEDGF_dom_sf"/>
</dbReference>
<feature type="domain" description="TFIIS central" evidence="4">
    <location>
        <begin position="126"/>
        <end position="165"/>
    </location>
</feature>
<dbReference type="SUPFAM" id="SSF46942">
    <property type="entry name" value="Elongation factor TFIIS domain 2"/>
    <property type="match status" value="1"/>
</dbReference>
<reference evidence="5 6" key="1">
    <citation type="submission" date="2019-01" db="EMBL/GenBank/DDBJ databases">
        <title>Draft Genome and Complete Hox-Cluster Characterization of the Sterlet Sturgeon (Acipenser ruthenus).</title>
        <authorList>
            <person name="Wei Q."/>
        </authorList>
    </citation>
    <scope>NUCLEOTIDE SEQUENCE [LARGE SCALE GENOMIC DNA]</scope>
    <source>
        <strain evidence="5">WHYD16114868_AA</strain>
        <tissue evidence="5">Blood</tissue>
    </source>
</reference>
<evidence type="ECO:0000313" key="5">
    <source>
        <dbReference type="EMBL" id="RXM33714.1"/>
    </source>
</evidence>
<protein>
    <submittedName>
        <fullName evidence="5">Transcription elongation factor A protein 1</fullName>
    </submittedName>
</protein>
<proteinExistence type="predicted"/>
<evidence type="ECO:0000313" key="6">
    <source>
        <dbReference type="Proteomes" id="UP000289886"/>
    </source>
</evidence>
<dbReference type="GO" id="GO:0006351">
    <property type="term" value="P:DNA-templated transcription"/>
    <property type="evidence" value="ECO:0007669"/>
    <property type="project" value="InterPro"/>
</dbReference>
<keyword evidence="1" id="KW-0539">Nucleus</keyword>
<dbReference type="PROSITE" id="PS51321">
    <property type="entry name" value="TFIIS_CENTRAL"/>
    <property type="match status" value="1"/>
</dbReference>
<feature type="region of interest" description="Disordered" evidence="2">
    <location>
        <begin position="57"/>
        <end position="118"/>
    </location>
</feature>
<evidence type="ECO:0000259" key="3">
    <source>
        <dbReference type="PROSITE" id="PS51319"/>
    </source>
</evidence>
<dbReference type="GO" id="GO:0005634">
    <property type="term" value="C:nucleus"/>
    <property type="evidence" value="ECO:0007669"/>
    <property type="project" value="UniProtKB-SubCell"/>
</dbReference>
<dbReference type="PANTHER" id="PTHR11477:SF1">
    <property type="entry name" value="TRANSCRIPTION ELONGATION FACTOR A PROTEIN 1"/>
    <property type="match status" value="1"/>
</dbReference>
<dbReference type="InterPro" id="IPR003618">
    <property type="entry name" value="TFIIS_cen_dom"/>
</dbReference>
<dbReference type="Gene3D" id="1.20.930.10">
    <property type="entry name" value="Conserved domain common to transcription factors TFIIS, elongin A, CRSP70"/>
    <property type="match status" value="1"/>
</dbReference>
<comment type="caution">
    <text evidence="5">The sequence shown here is derived from an EMBL/GenBank/DDBJ whole genome shotgun (WGS) entry which is preliminary data.</text>
</comment>
<dbReference type="Pfam" id="PF08711">
    <property type="entry name" value="Med26"/>
    <property type="match status" value="1"/>
</dbReference>
<dbReference type="InterPro" id="IPR017923">
    <property type="entry name" value="TFIIS_N"/>
</dbReference>
<dbReference type="GO" id="GO:0045944">
    <property type="term" value="P:positive regulation of transcription by RNA polymerase II"/>
    <property type="evidence" value="ECO:0007669"/>
    <property type="project" value="TreeGrafter"/>
</dbReference>
<evidence type="ECO:0000256" key="2">
    <source>
        <dbReference type="SAM" id="MobiDB-lite"/>
    </source>
</evidence>
<dbReference type="InterPro" id="IPR036575">
    <property type="entry name" value="TFIIS_cen_dom_sf"/>
</dbReference>
<evidence type="ECO:0000256" key="1">
    <source>
        <dbReference type="PROSITE-ProRule" id="PRU00649"/>
    </source>
</evidence>
<sequence>STRIGMSVNAIRKQSTDDEVTSLAKSLIKSWKKLLEPLFDKSFIGFVLIFIGEDEPGGAEKAPEEKKKEPASLPVPAPASCSQNSPEPREKSSSSSNSSSKDEAGDAPVNSLITTFPRAPNTSDSVRIKCREMLCNALQAGDDYIAIGADCEELGAQIEDYILSV</sequence>
<organism evidence="5 6">
    <name type="scientific">Acipenser ruthenus</name>
    <name type="common">Sterlet sturgeon</name>
    <dbReference type="NCBI Taxonomy" id="7906"/>
    <lineage>
        <taxon>Eukaryota</taxon>
        <taxon>Metazoa</taxon>
        <taxon>Chordata</taxon>
        <taxon>Craniata</taxon>
        <taxon>Vertebrata</taxon>
        <taxon>Euteleostomi</taxon>
        <taxon>Actinopterygii</taxon>
        <taxon>Chondrostei</taxon>
        <taxon>Acipenseriformes</taxon>
        <taxon>Acipenseridae</taxon>
        <taxon>Acipenser</taxon>
    </lineage>
</organism>
<evidence type="ECO:0000259" key="4">
    <source>
        <dbReference type="PROSITE" id="PS51321"/>
    </source>
</evidence>
<dbReference type="EMBL" id="SCEB01214695">
    <property type="protein sequence ID" value="RXM33714.1"/>
    <property type="molecule type" value="Genomic_DNA"/>
</dbReference>
<comment type="subcellular location">
    <subcellularLocation>
        <location evidence="1">Nucleus</location>
    </subcellularLocation>
</comment>
<dbReference type="AlphaFoldDB" id="A0A444UEW3"/>
<dbReference type="Proteomes" id="UP000289886">
    <property type="component" value="Unassembled WGS sequence"/>
</dbReference>
<feature type="non-terminal residue" evidence="5">
    <location>
        <position position="1"/>
    </location>
</feature>
<feature type="compositionally biased region" description="Basic and acidic residues" evidence="2">
    <location>
        <begin position="61"/>
        <end position="70"/>
    </location>
</feature>
<name>A0A444UEW3_ACIRT</name>
<dbReference type="GO" id="GO:0003746">
    <property type="term" value="F:translation elongation factor activity"/>
    <property type="evidence" value="ECO:0007669"/>
    <property type="project" value="UniProtKB-KW"/>
</dbReference>
<gene>
    <name evidence="5" type="ORF">EOD39_5235</name>
</gene>
<accession>A0A444UEW3</accession>
<dbReference type="PROSITE" id="PS51319">
    <property type="entry name" value="TFIIS_N"/>
    <property type="match status" value="1"/>
</dbReference>
<dbReference type="SUPFAM" id="SSF47676">
    <property type="entry name" value="Conserved domain common to transcription factors TFIIS, elongin A, CRSP70"/>
    <property type="match status" value="1"/>
</dbReference>
<dbReference type="PANTHER" id="PTHR11477">
    <property type="entry name" value="TRANSCRIPTION FACTOR S-II ZINC FINGER DOMAIN-CONTAINING PROTEIN"/>
    <property type="match status" value="1"/>
</dbReference>
<keyword evidence="6" id="KW-1185">Reference proteome</keyword>